<accession>A0A4V3XB34</accession>
<dbReference type="Proteomes" id="UP000309038">
    <property type="component" value="Unassembled WGS sequence"/>
</dbReference>
<evidence type="ECO:0000256" key="11">
    <source>
        <dbReference type="PROSITE-ProRule" id="PRU00552"/>
    </source>
</evidence>
<keyword evidence="5" id="KW-0347">Helicase</keyword>
<dbReference type="PROSITE" id="PS00039">
    <property type="entry name" value="DEAD_ATP_HELICASE"/>
    <property type="match status" value="1"/>
</dbReference>
<evidence type="ECO:0000313" key="17">
    <source>
        <dbReference type="Proteomes" id="UP000309038"/>
    </source>
</evidence>
<comment type="subcellular location">
    <subcellularLocation>
        <location evidence="1">Cytoplasm</location>
        <location evidence="1">P-body</location>
    </subcellularLocation>
</comment>
<dbReference type="InterPro" id="IPR002018">
    <property type="entry name" value="CarbesteraseB"/>
</dbReference>
<dbReference type="CDD" id="cd17940">
    <property type="entry name" value="DEADc_DDX6"/>
    <property type="match status" value="1"/>
</dbReference>
<dbReference type="SUPFAM" id="SSF52540">
    <property type="entry name" value="P-loop containing nucleoside triphosphate hydrolases"/>
    <property type="match status" value="2"/>
</dbReference>
<protein>
    <recommendedName>
        <fullName evidence="2">RNA helicase</fullName>
        <ecNumber evidence="2">3.6.4.13</ecNumber>
    </recommendedName>
</protein>
<evidence type="ECO:0000256" key="9">
    <source>
        <dbReference type="ARBA" id="ARBA00038316"/>
    </source>
</evidence>
<dbReference type="InterPro" id="IPR014014">
    <property type="entry name" value="RNA_helicase_DEAD_Q_motif"/>
</dbReference>
<sequence length="1093" mass="120306">MLKKPGRFLQAHSANDVLFGNVFDRPLNIPWGFSTILNFMRYLDPTLEQDLSSKTRPWALSPLVSTTPHFCHTRTDELHKVPPFPPLTPLEDDTGELKLEDGQKPAELSEKSAMARRAFFKEVESRNKIMFGPEDLITTDFCYNYLSFNPTGVALQLPGGFSLDMMKYWDGQPAGNDLLVDTTSGLVQGFLDTNTTDVPLKKWLGIPYADDTSGQNRWRPPQPVKVKSGQIVDASAYGPACMQGRADGGNGTSVQSEDCLLINIMAPHNASNLPVYIYVYGGGFDSGSASDPQVDGSYLAAKGIVFANFGYRLSLFAYPHSAEIAETGQTQNFGLLDTRAAVEWLRDNVQAFGGDPEKITLGGESVGAEMTNQYMTAFAQDPIIRGAVMQSADTSQPMWQLNDQISKVAGNMSCPTGRGLIDCLRSKSAVDLQNVLLATGTQFQPITDNITIWKDFVKLTREGHTARIPLLVGTNLNEGTLIVNSEPTAYLSNIVAYSKSNNLNMPWANLTELELLYPAPSATFPSAFNASSQMWRDAHMQCLAHNLATQRTLALDLPVWRYRFDLVASNLNSLGTSIGAFHGSDIRFVMGQWRLIVLSPPFVPATPVEIRVSDIMVEAWTNFIKDPESGPQTPGWKQYSPSDTTSLALLGNSLTGANPGDHLTADIPCAFWNEVLPIYPQTEDVTATKGLEFEDMHLRRELLMGIFEAGFERPSPIQEEAIPIALTKRDVLARAKNGTGKTAAFVIPSLQQIDINKNKIQALLLVPTRELALQTAQVCKILGKHMELQVMVTTGGTTLKDDIIRLSETVHVLVGTPGRILDLAGKSVADLSECPVFVMDEADKLLSPEFAPVMEQLLSYLPKDRQVMLFSATFPMIVKDFKEKHMESPYEINLMDELTLRGVTQYYAYVEERQKVHCLNTLFSKLQINQSIIFCNSTNRVELLAKKVTELGYSCFYSHAKMLQSHRNRVFHDFRKGVCRNLVCSDLLTRGIDIQAHIDKGLYVAPGASNENSEPQQKSKQAQSKPQPSQSLQAQASSQRQSTPAQHPAGSAQVVYQSTAPQGRTNGIANAPQAQARAGFPQGAPRGGVPVAR</sequence>
<feature type="compositionally biased region" description="Polar residues" evidence="12">
    <location>
        <begin position="1054"/>
        <end position="1068"/>
    </location>
</feature>
<dbReference type="GO" id="GO:0006417">
    <property type="term" value="P:regulation of translation"/>
    <property type="evidence" value="ECO:0007669"/>
    <property type="project" value="UniProtKB-KW"/>
</dbReference>
<keyword evidence="3" id="KW-0547">Nucleotide-binding</keyword>
<dbReference type="InterPro" id="IPR027417">
    <property type="entry name" value="P-loop_NTPase"/>
</dbReference>
<feature type="domain" description="DEAD-box RNA helicase Q" evidence="15">
    <location>
        <begin position="691"/>
        <end position="719"/>
    </location>
</feature>
<feature type="compositionally biased region" description="Low complexity" evidence="12">
    <location>
        <begin position="1015"/>
        <end position="1046"/>
    </location>
</feature>
<dbReference type="GO" id="GO:0000932">
    <property type="term" value="C:P-body"/>
    <property type="evidence" value="ECO:0007669"/>
    <property type="project" value="UniProtKB-SubCell"/>
</dbReference>
<comment type="similarity">
    <text evidence="9">Belongs to the DEAD box helicase family. DDX6/DHH1 subfamily.</text>
</comment>
<evidence type="ECO:0000256" key="2">
    <source>
        <dbReference type="ARBA" id="ARBA00012552"/>
    </source>
</evidence>
<evidence type="ECO:0000259" key="15">
    <source>
        <dbReference type="PROSITE" id="PS51195"/>
    </source>
</evidence>
<proteinExistence type="inferred from homology"/>
<evidence type="ECO:0000313" key="16">
    <source>
        <dbReference type="EMBL" id="THH00473.1"/>
    </source>
</evidence>
<evidence type="ECO:0000256" key="6">
    <source>
        <dbReference type="ARBA" id="ARBA00022816"/>
    </source>
</evidence>
<dbReference type="AlphaFoldDB" id="A0A4V3XB34"/>
<name>A0A4V3XB34_9APHY</name>
<evidence type="ECO:0000259" key="13">
    <source>
        <dbReference type="PROSITE" id="PS51192"/>
    </source>
</evidence>
<dbReference type="Pfam" id="PF00271">
    <property type="entry name" value="Helicase_C"/>
    <property type="match status" value="1"/>
</dbReference>
<dbReference type="InterPro" id="IPR014001">
    <property type="entry name" value="Helicase_ATP-bd"/>
</dbReference>
<dbReference type="CDD" id="cd18787">
    <property type="entry name" value="SF2_C_DEAD"/>
    <property type="match status" value="1"/>
</dbReference>
<keyword evidence="17" id="KW-1185">Reference proteome</keyword>
<dbReference type="EMBL" id="SGPJ01000049">
    <property type="protein sequence ID" value="THH00473.1"/>
    <property type="molecule type" value="Genomic_DNA"/>
</dbReference>
<keyword evidence="8" id="KW-0810">Translation regulation</keyword>
<comment type="caution">
    <text evidence="16">The sequence shown here is derived from an EMBL/GenBank/DDBJ whole genome shotgun (WGS) entry which is preliminary data.</text>
</comment>
<dbReference type="Pfam" id="PF08588">
    <property type="entry name" value="Duc1"/>
    <property type="match status" value="1"/>
</dbReference>
<comment type="catalytic activity">
    <reaction evidence="10">
        <text>ATP + H2O = ADP + phosphate + H(+)</text>
        <dbReference type="Rhea" id="RHEA:13065"/>
        <dbReference type="ChEBI" id="CHEBI:15377"/>
        <dbReference type="ChEBI" id="CHEBI:15378"/>
        <dbReference type="ChEBI" id="CHEBI:30616"/>
        <dbReference type="ChEBI" id="CHEBI:43474"/>
        <dbReference type="ChEBI" id="CHEBI:456216"/>
        <dbReference type="EC" id="3.6.4.13"/>
    </reaction>
</comment>
<keyword evidence="6" id="KW-0813">Transport</keyword>
<evidence type="ECO:0000256" key="5">
    <source>
        <dbReference type="ARBA" id="ARBA00022806"/>
    </source>
</evidence>
<evidence type="ECO:0000259" key="14">
    <source>
        <dbReference type="PROSITE" id="PS51194"/>
    </source>
</evidence>
<dbReference type="Pfam" id="PF00270">
    <property type="entry name" value="DEAD"/>
    <property type="match status" value="1"/>
</dbReference>
<dbReference type="EC" id="3.6.4.13" evidence="2"/>
<dbReference type="InterPro" id="IPR013897">
    <property type="entry name" value="Duc1"/>
</dbReference>
<organism evidence="16 17">
    <name type="scientific">Hermanssonia centrifuga</name>
    <dbReference type="NCBI Taxonomy" id="98765"/>
    <lineage>
        <taxon>Eukaryota</taxon>
        <taxon>Fungi</taxon>
        <taxon>Dikarya</taxon>
        <taxon>Basidiomycota</taxon>
        <taxon>Agaricomycotina</taxon>
        <taxon>Agaricomycetes</taxon>
        <taxon>Polyporales</taxon>
        <taxon>Meruliaceae</taxon>
        <taxon>Hermanssonia</taxon>
    </lineage>
</organism>
<evidence type="ECO:0000256" key="7">
    <source>
        <dbReference type="ARBA" id="ARBA00022840"/>
    </source>
</evidence>
<dbReference type="InterPro" id="IPR000629">
    <property type="entry name" value="RNA-helicase_DEAD-box_CS"/>
</dbReference>
<evidence type="ECO:0000256" key="1">
    <source>
        <dbReference type="ARBA" id="ARBA00004201"/>
    </source>
</evidence>
<evidence type="ECO:0000256" key="4">
    <source>
        <dbReference type="ARBA" id="ARBA00022801"/>
    </source>
</evidence>
<evidence type="ECO:0000256" key="12">
    <source>
        <dbReference type="SAM" id="MobiDB-lite"/>
    </source>
</evidence>
<dbReference type="InterPro" id="IPR029058">
    <property type="entry name" value="AB_hydrolase_fold"/>
</dbReference>
<dbReference type="InterPro" id="IPR011545">
    <property type="entry name" value="DEAD/DEAH_box_helicase_dom"/>
</dbReference>
<dbReference type="GO" id="GO:0016787">
    <property type="term" value="F:hydrolase activity"/>
    <property type="evidence" value="ECO:0007669"/>
    <property type="project" value="UniProtKB-KW"/>
</dbReference>
<dbReference type="GO" id="GO:0003676">
    <property type="term" value="F:nucleic acid binding"/>
    <property type="evidence" value="ECO:0007669"/>
    <property type="project" value="InterPro"/>
</dbReference>
<dbReference type="GO" id="GO:0005524">
    <property type="term" value="F:ATP binding"/>
    <property type="evidence" value="ECO:0007669"/>
    <property type="project" value="UniProtKB-KW"/>
</dbReference>
<dbReference type="PANTHER" id="PTHR47960">
    <property type="entry name" value="DEAD-BOX ATP-DEPENDENT RNA HELICASE 50"/>
    <property type="match status" value="1"/>
</dbReference>
<dbReference type="GO" id="GO:0003724">
    <property type="term" value="F:RNA helicase activity"/>
    <property type="evidence" value="ECO:0007669"/>
    <property type="project" value="UniProtKB-EC"/>
</dbReference>
<dbReference type="PROSITE" id="PS51192">
    <property type="entry name" value="HELICASE_ATP_BIND_1"/>
    <property type="match status" value="1"/>
</dbReference>
<keyword evidence="4" id="KW-0378">Hydrolase</keyword>
<gene>
    <name evidence="16" type="ORF">EW026_g2065</name>
</gene>
<keyword evidence="6" id="KW-0509">mRNA transport</keyword>
<keyword evidence="7" id="KW-0067">ATP-binding</keyword>
<dbReference type="Pfam" id="PF00135">
    <property type="entry name" value="COesterase"/>
    <property type="match status" value="1"/>
</dbReference>
<feature type="short sequence motif" description="Q motif" evidence="11">
    <location>
        <begin position="691"/>
        <end position="719"/>
    </location>
</feature>
<dbReference type="GO" id="GO:0051028">
    <property type="term" value="P:mRNA transport"/>
    <property type="evidence" value="ECO:0007669"/>
    <property type="project" value="UniProtKB-KW"/>
</dbReference>
<evidence type="ECO:0000256" key="3">
    <source>
        <dbReference type="ARBA" id="ARBA00022741"/>
    </source>
</evidence>
<evidence type="ECO:0000256" key="10">
    <source>
        <dbReference type="ARBA" id="ARBA00047984"/>
    </source>
</evidence>
<dbReference type="PROSITE" id="PS51195">
    <property type="entry name" value="Q_MOTIF"/>
    <property type="match status" value="1"/>
</dbReference>
<dbReference type="SMART" id="SM00490">
    <property type="entry name" value="HELICc"/>
    <property type="match status" value="1"/>
</dbReference>
<feature type="domain" description="Helicase C-terminal" evidence="14">
    <location>
        <begin position="902"/>
        <end position="1062"/>
    </location>
</feature>
<dbReference type="Gene3D" id="3.40.50.1820">
    <property type="entry name" value="alpha/beta hydrolase"/>
    <property type="match status" value="1"/>
</dbReference>
<feature type="domain" description="Helicase ATP-binding" evidence="13">
    <location>
        <begin position="722"/>
        <end position="892"/>
    </location>
</feature>
<evidence type="ECO:0000256" key="8">
    <source>
        <dbReference type="ARBA" id="ARBA00022845"/>
    </source>
</evidence>
<dbReference type="PROSITE" id="PS51194">
    <property type="entry name" value="HELICASE_CTER"/>
    <property type="match status" value="1"/>
</dbReference>
<dbReference type="SUPFAM" id="SSF53474">
    <property type="entry name" value="alpha/beta-Hydrolases"/>
    <property type="match status" value="1"/>
</dbReference>
<reference evidence="16 17" key="1">
    <citation type="submission" date="2019-02" db="EMBL/GenBank/DDBJ databases">
        <title>Genome sequencing of the rare red list fungi Phlebia centrifuga.</title>
        <authorList>
            <person name="Buettner E."/>
            <person name="Kellner H."/>
        </authorList>
    </citation>
    <scope>NUCLEOTIDE SEQUENCE [LARGE SCALE GENOMIC DNA]</scope>
    <source>
        <strain evidence="16 17">DSM 108282</strain>
    </source>
</reference>
<feature type="region of interest" description="Disordered" evidence="12">
    <location>
        <begin position="1005"/>
        <end position="1093"/>
    </location>
</feature>
<dbReference type="InterPro" id="IPR001650">
    <property type="entry name" value="Helicase_C-like"/>
</dbReference>
<dbReference type="SMART" id="SM00487">
    <property type="entry name" value="DEXDc"/>
    <property type="match status" value="1"/>
</dbReference>
<dbReference type="Gene3D" id="3.40.50.300">
    <property type="entry name" value="P-loop containing nucleotide triphosphate hydrolases"/>
    <property type="match status" value="2"/>
</dbReference>